<dbReference type="Proteomes" id="UP000515140">
    <property type="component" value="Unplaced"/>
</dbReference>
<dbReference type="GeneID" id="110206482"/>
<proteinExistence type="predicted"/>
<evidence type="ECO:0000256" key="2">
    <source>
        <dbReference type="SAM" id="SignalP"/>
    </source>
</evidence>
<dbReference type="SUPFAM" id="SSF52058">
    <property type="entry name" value="L domain-like"/>
    <property type="match status" value="1"/>
</dbReference>
<dbReference type="CTD" id="51374"/>
<evidence type="ECO:0000313" key="3">
    <source>
        <dbReference type="Proteomes" id="UP000515140"/>
    </source>
</evidence>
<dbReference type="GO" id="GO:0045669">
    <property type="term" value="P:positive regulation of osteoblast differentiation"/>
    <property type="evidence" value="ECO:0007669"/>
    <property type="project" value="TreeGrafter"/>
</dbReference>
<dbReference type="Gene3D" id="3.80.10.10">
    <property type="entry name" value="Ribonuclease Inhibitor"/>
    <property type="match status" value="1"/>
</dbReference>
<feature type="signal peptide" evidence="2">
    <location>
        <begin position="1"/>
        <end position="30"/>
    </location>
</feature>
<sequence>MAPAGLGWSVGWLSRAIPLLLALSAGRAPALPETLHVLKVCTYCPGPAHDTSEVDHFCKQRQELKLRARCCLTKQGTIVGLDLQNCSLKELDPLFAEARSAIVLDLQANPLLNMSTSVFRNFTELQTLVLPLKIDCPGGCYAWDNITCGKDSCICHGQRSQCNSTVEPVFLLLQLCAPRMHIASLMAQASSSVFVLGASMATSVYVRVRFHSSCSLESWALPHFAYPSCSGGPSFEKSKPPEPSSLGTKNRISS</sequence>
<keyword evidence="3" id="KW-1185">Reference proteome</keyword>
<evidence type="ECO:0000256" key="1">
    <source>
        <dbReference type="SAM" id="MobiDB-lite"/>
    </source>
</evidence>
<name>A0A6P5K3B7_PHACI</name>
<feature type="region of interest" description="Disordered" evidence="1">
    <location>
        <begin position="231"/>
        <end position="254"/>
    </location>
</feature>
<organism evidence="3 4">
    <name type="scientific">Phascolarctos cinereus</name>
    <name type="common">Koala</name>
    <dbReference type="NCBI Taxonomy" id="38626"/>
    <lineage>
        <taxon>Eukaryota</taxon>
        <taxon>Metazoa</taxon>
        <taxon>Chordata</taxon>
        <taxon>Craniata</taxon>
        <taxon>Vertebrata</taxon>
        <taxon>Euteleostomi</taxon>
        <taxon>Mammalia</taxon>
        <taxon>Metatheria</taxon>
        <taxon>Diprotodontia</taxon>
        <taxon>Phascolarctidae</taxon>
        <taxon>Phascolarctos</taxon>
    </lineage>
</organism>
<dbReference type="FunCoup" id="A0A6P5K3B7">
    <property type="interactions" value="541"/>
</dbReference>
<reference evidence="4" key="1">
    <citation type="submission" date="2025-08" db="UniProtKB">
        <authorList>
            <consortium name="RefSeq"/>
        </authorList>
    </citation>
    <scope>IDENTIFICATION</scope>
    <source>
        <tissue evidence="4">Spleen</tissue>
    </source>
</reference>
<dbReference type="InParanoid" id="A0A6P5K3B7"/>
<dbReference type="KEGG" id="pcw:110206482"/>
<dbReference type="RefSeq" id="XP_020839507.1">
    <property type="nucleotide sequence ID" value="XM_020983848.1"/>
</dbReference>
<dbReference type="PANTHER" id="PTHR15926">
    <property type="entry name" value="ALL-TRANS RETINOIC ACID-INDUCED DIFFERENTIATION FACTOR"/>
    <property type="match status" value="1"/>
</dbReference>
<protein>
    <submittedName>
        <fullName evidence="4">All-trans retinoic acid-induced differentiation factor isoform X1</fullName>
    </submittedName>
</protein>
<dbReference type="AlphaFoldDB" id="A0A6P5K3B7"/>
<dbReference type="InterPro" id="IPR042350">
    <property type="entry name" value="ATRAID"/>
</dbReference>
<gene>
    <name evidence="4" type="primary">ATRAID</name>
</gene>
<feature type="chain" id="PRO_5028159927" evidence="2">
    <location>
        <begin position="31"/>
        <end position="254"/>
    </location>
</feature>
<accession>A0A6P5K3B7</accession>
<evidence type="ECO:0000313" key="4">
    <source>
        <dbReference type="RefSeq" id="XP_020839507.1"/>
    </source>
</evidence>
<dbReference type="PANTHER" id="PTHR15926:SF1">
    <property type="entry name" value="ALL-TRANS RETINOIC ACID-INDUCED DIFFERENTIATION FACTOR"/>
    <property type="match status" value="1"/>
</dbReference>
<keyword evidence="2" id="KW-0732">Signal</keyword>
<dbReference type="InterPro" id="IPR032675">
    <property type="entry name" value="LRR_dom_sf"/>
</dbReference>